<name>A0ACA9MQT6_9GLOM</name>
<dbReference type="Proteomes" id="UP000789860">
    <property type="component" value="Unassembled WGS sequence"/>
</dbReference>
<proteinExistence type="predicted"/>
<keyword evidence="2" id="KW-1185">Reference proteome</keyword>
<evidence type="ECO:0000313" key="1">
    <source>
        <dbReference type="EMBL" id="CAG8602885.1"/>
    </source>
</evidence>
<gene>
    <name evidence="1" type="ORF">SCALOS_LOCUS6988</name>
</gene>
<dbReference type="EMBL" id="CAJVPM010014721">
    <property type="protein sequence ID" value="CAG8602885.1"/>
    <property type="molecule type" value="Genomic_DNA"/>
</dbReference>
<evidence type="ECO:0000313" key="2">
    <source>
        <dbReference type="Proteomes" id="UP000789860"/>
    </source>
</evidence>
<feature type="non-terminal residue" evidence="1">
    <location>
        <position position="527"/>
    </location>
</feature>
<sequence length="527" mass="60487">MNFKLSTLFKYEKPLSPHLAIDKDLIPKDDDVLLATKNHIIECAIDSSLDGGTLFLETAGGTIQSEFYRPLRLPTILIGDSNLGGISTTISSFETLRIRGYDVIIILLFENSQYKNHNFLQNYFQKNFLKKNENILIKTIPIPPKKSLNKNIDIDNLKKYFNNLEEKFDDIFENLINWNESRFNRLSEMSERGKEIVWWPFTQHNKIDKVNVIDSAYNDFMVIYDQNDRNYQNIQSYQSNQGNQDNQSYQGDQSELTKKSKNDGIMKEMFDGSSSWWTQGLGHGSSKLSLSASYAAGRYGHVLFPECIHEPSLSLSQTLLNTVGNNWATRVFFSDNGSTAVEVALKMALQSTCKRYFNGQNEDFQNLKILGLYGSYHGDTIGAMDACSPNPFNKLVSWYEPKGKWFDPPRILLKNNVYNLQIPFSNETMNYPSLKSIFSSERSISDPISQIYKKHIKETITRYIKEGDKFGALILEPIVMGAGGMIFVDPLFQRLLVEFVREWDGWIEHWGDNKTNEKKVGDWEGLP</sequence>
<reference evidence="1" key="1">
    <citation type="submission" date="2021-06" db="EMBL/GenBank/DDBJ databases">
        <authorList>
            <person name="Kallberg Y."/>
            <person name="Tangrot J."/>
            <person name="Rosling A."/>
        </authorList>
    </citation>
    <scope>NUCLEOTIDE SEQUENCE</scope>
    <source>
        <strain evidence="1">AU212A</strain>
    </source>
</reference>
<protein>
    <submittedName>
        <fullName evidence="1">9616_t:CDS:1</fullName>
    </submittedName>
</protein>
<organism evidence="1 2">
    <name type="scientific">Scutellospora calospora</name>
    <dbReference type="NCBI Taxonomy" id="85575"/>
    <lineage>
        <taxon>Eukaryota</taxon>
        <taxon>Fungi</taxon>
        <taxon>Fungi incertae sedis</taxon>
        <taxon>Mucoromycota</taxon>
        <taxon>Glomeromycotina</taxon>
        <taxon>Glomeromycetes</taxon>
        <taxon>Diversisporales</taxon>
        <taxon>Gigasporaceae</taxon>
        <taxon>Scutellospora</taxon>
    </lineage>
</organism>
<comment type="caution">
    <text evidence="1">The sequence shown here is derived from an EMBL/GenBank/DDBJ whole genome shotgun (WGS) entry which is preliminary data.</text>
</comment>
<accession>A0ACA9MQT6</accession>